<dbReference type="Proteomes" id="UP000578531">
    <property type="component" value="Unassembled WGS sequence"/>
</dbReference>
<keyword evidence="2" id="KW-1185">Reference proteome</keyword>
<dbReference type="OrthoDB" id="5425727at2759"/>
<protein>
    <submittedName>
        <fullName evidence="1">Uncharacterized protein</fullName>
    </submittedName>
</protein>
<comment type="caution">
    <text evidence="1">The sequence shown here is derived from an EMBL/GenBank/DDBJ whole genome shotgun (WGS) entry which is preliminary data.</text>
</comment>
<sequence length="65" mass="7589">MLRLQVRVLEDKNMANAEQEQKRGKLYAEFLRWAPKVQQEGWLTNKVRKAYAACQKIVEALEPGD</sequence>
<dbReference type="RefSeq" id="XP_037166158.1">
    <property type="nucleotide sequence ID" value="XM_037307034.1"/>
</dbReference>
<dbReference type="GeneID" id="59286780"/>
<dbReference type="AlphaFoldDB" id="A0A8H6FXT1"/>
<proteinExistence type="predicted"/>
<gene>
    <name evidence="1" type="ORF">HO173_005116</name>
</gene>
<dbReference type="EMBL" id="JACCJC010000017">
    <property type="protein sequence ID" value="KAF6236825.1"/>
    <property type="molecule type" value="Genomic_DNA"/>
</dbReference>
<evidence type="ECO:0000313" key="1">
    <source>
        <dbReference type="EMBL" id="KAF6236825.1"/>
    </source>
</evidence>
<organism evidence="1 2">
    <name type="scientific">Letharia columbiana</name>
    <dbReference type="NCBI Taxonomy" id="112416"/>
    <lineage>
        <taxon>Eukaryota</taxon>
        <taxon>Fungi</taxon>
        <taxon>Dikarya</taxon>
        <taxon>Ascomycota</taxon>
        <taxon>Pezizomycotina</taxon>
        <taxon>Lecanoromycetes</taxon>
        <taxon>OSLEUM clade</taxon>
        <taxon>Lecanoromycetidae</taxon>
        <taxon>Lecanorales</taxon>
        <taxon>Lecanorineae</taxon>
        <taxon>Parmeliaceae</taxon>
        <taxon>Letharia</taxon>
    </lineage>
</organism>
<evidence type="ECO:0000313" key="2">
    <source>
        <dbReference type="Proteomes" id="UP000578531"/>
    </source>
</evidence>
<name>A0A8H6FXT1_9LECA</name>
<accession>A0A8H6FXT1</accession>
<reference evidence="1 2" key="1">
    <citation type="journal article" date="2020" name="Genomics">
        <title>Complete, high-quality genomes from long-read metagenomic sequencing of two wolf lichen thalli reveals enigmatic genome architecture.</title>
        <authorList>
            <person name="McKenzie S.K."/>
            <person name="Walston R.F."/>
            <person name="Allen J.L."/>
        </authorList>
    </citation>
    <scope>NUCLEOTIDE SEQUENCE [LARGE SCALE GENOMIC DNA]</scope>
    <source>
        <strain evidence="1">WasteWater2</strain>
    </source>
</reference>